<feature type="domain" description="AAA-ATPase-like" evidence="1">
    <location>
        <begin position="19"/>
        <end position="177"/>
    </location>
</feature>
<protein>
    <submittedName>
        <fullName evidence="2">AAA family ATPase</fullName>
    </submittedName>
</protein>
<dbReference type="Proteomes" id="UP000733611">
    <property type="component" value="Unassembled WGS sequence"/>
</dbReference>
<dbReference type="EMBL" id="JAHLFE010000196">
    <property type="protein sequence ID" value="MBU3845119.1"/>
    <property type="molecule type" value="Genomic_DNA"/>
</dbReference>
<dbReference type="PANTHER" id="PTHR34825:SF1">
    <property type="entry name" value="AAA-ATPASE-LIKE DOMAIN-CONTAINING PROTEIN"/>
    <property type="match status" value="1"/>
</dbReference>
<accession>A0A948THQ8</accession>
<sequence>MANLIGKDEEALNALPNVPLGVSKWDVLRNRNYLIVDKTAKLAKLVEFNMVFFARPRRMGKSTLCSMLYELFAHGTDKFVGQKIYDLWPEEKGRTYPVIRLSFNSIQGKDASDFEQALKGAVANAFSTAGFTEVKSFDQTKSLSGFLSQFNVIADQHWLVFLIDEWDHQLSNSLDKEDD</sequence>
<evidence type="ECO:0000259" key="1">
    <source>
        <dbReference type="Pfam" id="PF09820"/>
    </source>
</evidence>
<gene>
    <name evidence="2" type="ORF">H9847_09725</name>
</gene>
<comment type="caution">
    <text evidence="2">The sequence shown here is derived from an EMBL/GenBank/DDBJ whole genome shotgun (WGS) entry which is preliminary data.</text>
</comment>
<evidence type="ECO:0000313" key="3">
    <source>
        <dbReference type="Proteomes" id="UP000733611"/>
    </source>
</evidence>
<dbReference type="PANTHER" id="PTHR34825">
    <property type="entry name" value="CONSERVED PROTEIN, WITH A WEAK D-GALACTARATE DEHYDRATASE/ALTRONATE HYDROLASE DOMAIN"/>
    <property type="match status" value="1"/>
</dbReference>
<dbReference type="Pfam" id="PF09820">
    <property type="entry name" value="AAA-ATPase_like"/>
    <property type="match status" value="1"/>
</dbReference>
<feature type="non-terminal residue" evidence="2">
    <location>
        <position position="179"/>
    </location>
</feature>
<dbReference type="AlphaFoldDB" id="A0A948THQ8"/>
<dbReference type="InterPro" id="IPR018631">
    <property type="entry name" value="AAA-ATPase-like_dom"/>
</dbReference>
<name>A0A948THQ8_9GAMM</name>
<reference evidence="2" key="2">
    <citation type="submission" date="2021-04" db="EMBL/GenBank/DDBJ databases">
        <authorList>
            <person name="Gilroy R."/>
        </authorList>
    </citation>
    <scope>NUCLEOTIDE SEQUENCE</scope>
    <source>
        <strain evidence="2">378</strain>
    </source>
</reference>
<proteinExistence type="predicted"/>
<reference evidence="2" key="1">
    <citation type="journal article" date="2021" name="PeerJ">
        <title>Extensive microbial diversity within the chicken gut microbiome revealed by metagenomics and culture.</title>
        <authorList>
            <person name="Gilroy R."/>
            <person name="Ravi A."/>
            <person name="Getino M."/>
            <person name="Pursley I."/>
            <person name="Horton D.L."/>
            <person name="Alikhan N.F."/>
            <person name="Baker D."/>
            <person name="Gharbi K."/>
            <person name="Hall N."/>
            <person name="Watson M."/>
            <person name="Adriaenssens E.M."/>
            <person name="Foster-Nyarko E."/>
            <person name="Jarju S."/>
            <person name="Secka A."/>
            <person name="Antonio M."/>
            <person name="Oren A."/>
            <person name="Chaudhuri R.R."/>
            <person name="La Ragione R."/>
            <person name="Hildebrand F."/>
            <person name="Pallen M.J."/>
        </authorList>
    </citation>
    <scope>NUCLEOTIDE SEQUENCE</scope>
    <source>
        <strain evidence="2">378</strain>
    </source>
</reference>
<evidence type="ECO:0000313" key="2">
    <source>
        <dbReference type="EMBL" id="MBU3845119.1"/>
    </source>
</evidence>
<organism evidence="2 3">
    <name type="scientific">Candidatus Anaerobiospirillum pullicola</name>
    <dbReference type="NCBI Taxonomy" id="2838451"/>
    <lineage>
        <taxon>Bacteria</taxon>
        <taxon>Pseudomonadati</taxon>
        <taxon>Pseudomonadota</taxon>
        <taxon>Gammaproteobacteria</taxon>
        <taxon>Aeromonadales</taxon>
        <taxon>Succinivibrionaceae</taxon>
        <taxon>Anaerobiospirillum</taxon>
    </lineage>
</organism>